<comment type="caution">
    <text evidence="2">The sequence shown here is derived from an EMBL/GenBank/DDBJ whole genome shotgun (WGS) entry which is preliminary data.</text>
</comment>
<feature type="transmembrane region" description="Helical" evidence="1">
    <location>
        <begin position="61"/>
        <end position="79"/>
    </location>
</feature>
<dbReference type="Proteomes" id="UP001595729">
    <property type="component" value="Unassembled WGS sequence"/>
</dbReference>
<reference evidence="3" key="1">
    <citation type="journal article" date="2019" name="Int. J. Syst. Evol. Microbiol.">
        <title>The Global Catalogue of Microorganisms (GCM) 10K type strain sequencing project: providing services to taxonomists for standard genome sequencing and annotation.</title>
        <authorList>
            <consortium name="The Broad Institute Genomics Platform"/>
            <consortium name="The Broad Institute Genome Sequencing Center for Infectious Disease"/>
            <person name="Wu L."/>
            <person name="Ma J."/>
        </authorList>
    </citation>
    <scope>NUCLEOTIDE SEQUENCE [LARGE SCALE GENOMIC DNA]</scope>
    <source>
        <strain evidence="3">KCTC 42501</strain>
    </source>
</reference>
<evidence type="ECO:0000256" key="1">
    <source>
        <dbReference type="SAM" id="Phobius"/>
    </source>
</evidence>
<gene>
    <name evidence="2" type="ORF">ACFOPI_02010</name>
</gene>
<organism evidence="2 3">
    <name type="scientific">Hydrogenophaga luteola</name>
    <dbReference type="NCBI Taxonomy" id="1591122"/>
    <lineage>
        <taxon>Bacteria</taxon>
        <taxon>Pseudomonadati</taxon>
        <taxon>Pseudomonadota</taxon>
        <taxon>Betaproteobacteria</taxon>
        <taxon>Burkholderiales</taxon>
        <taxon>Comamonadaceae</taxon>
        <taxon>Hydrogenophaga</taxon>
    </lineage>
</organism>
<evidence type="ECO:0000313" key="3">
    <source>
        <dbReference type="Proteomes" id="UP001595729"/>
    </source>
</evidence>
<feature type="transmembrane region" description="Helical" evidence="1">
    <location>
        <begin position="138"/>
        <end position="156"/>
    </location>
</feature>
<dbReference type="RefSeq" id="WP_382170223.1">
    <property type="nucleotide sequence ID" value="NZ_JBHRXX010000001.1"/>
</dbReference>
<dbReference type="EMBL" id="JBHRXX010000001">
    <property type="protein sequence ID" value="MFC3682348.1"/>
    <property type="molecule type" value="Genomic_DNA"/>
</dbReference>
<keyword evidence="1" id="KW-1133">Transmembrane helix</keyword>
<feature type="transmembrane region" description="Helical" evidence="1">
    <location>
        <begin position="36"/>
        <end position="55"/>
    </location>
</feature>
<accession>A0ABV7W246</accession>
<protein>
    <submittedName>
        <fullName evidence="2">Uncharacterized protein</fullName>
    </submittedName>
</protein>
<proteinExistence type="predicted"/>
<evidence type="ECO:0000313" key="2">
    <source>
        <dbReference type="EMBL" id="MFC3682348.1"/>
    </source>
</evidence>
<feature type="transmembrane region" description="Helical" evidence="1">
    <location>
        <begin position="99"/>
        <end position="118"/>
    </location>
</feature>
<keyword evidence="1" id="KW-0472">Membrane</keyword>
<keyword evidence="1" id="KW-0812">Transmembrane</keyword>
<name>A0ABV7W246_9BURK</name>
<sequence>MRLLRSPKNSPAPPVAEAGRDKGWLARTKMAVQGRVLLMVEAAGALASVVGVPLAALTGKLYLAALVALFGLGCCLRFVRLRQRLRQTRQEAVVVPPPAPVWLTPLVGLLSAVEVAVLVEATRLPVRADQPGFDTANWWWVLAGFVVLFWLQRGWLGERLTGRPTMRR</sequence>
<keyword evidence="3" id="KW-1185">Reference proteome</keyword>